<dbReference type="GO" id="GO:0003677">
    <property type="term" value="F:DNA binding"/>
    <property type="evidence" value="ECO:0007669"/>
    <property type="project" value="InterPro"/>
</dbReference>
<name>A0A6D2CF73_9HELI</name>
<dbReference type="Proteomes" id="UP000029870">
    <property type="component" value="Unassembled WGS sequence"/>
</dbReference>
<protein>
    <submittedName>
        <fullName evidence="2">XRE family transcriptional regulator</fullName>
    </submittedName>
</protein>
<sequence>MALFVIVLCHILVLILEGAKVKEVCKILGITQNQLAELMGLHYTAFSKWKDKTPKNAEIFLNLIIENYELKQELKQIKEAVKILKEI</sequence>
<accession>A0A6D2CF73</accession>
<dbReference type="SUPFAM" id="SSF46689">
    <property type="entry name" value="Homeodomain-like"/>
    <property type="match status" value="1"/>
</dbReference>
<dbReference type="InterPro" id="IPR001387">
    <property type="entry name" value="Cro/C1-type_HTH"/>
</dbReference>
<organism evidence="2 3">
    <name type="scientific">Helicobacter bilis</name>
    <dbReference type="NCBI Taxonomy" id="37372"/>
    <lineage>
        <taxon>Bacteria</taxon>
        <taxon>Pseudomonadati</taxon>
        <taxon>Campylobacterota</taxon>
        <taxon>Epsilonproteobacteria</taxon>
        <taxon>Campylobacterales</taxon>
        <taxon>Helicobacteraceae</taxon>
        <taxon>Helicobacter</taxon>
    </lineage>
</organism>
<gene>
    <name evidence="2" type="ORF">LS77_002455</name>
</gene>
<evidence type="ECO:0000259" key="1">
    <source>
        <dbReference type="PROSITE" id="PS50943"/>
    </source>
</evidence>
<dbReference type="AlphaFoldDB" id="A0A6D2CF73"/>
<evidence type="ECO:0000313" key="2">
    <source>
        <dbReference type="EMBL" id="TLE05809.1"/>
    </source>
</evidence>
<reference evidence="2 3" key="1">
    <citation type="journal article" date="2014" name="Genome Announc.">
        <title>Draft genome sequences of eight enterohepatic helicobacter species isolated from both laboratory and wild rodents.</title>
        <authorList>
            <person name="Sheh A."/>
            <person name="Shen Z."/>
            <person name="Fox J.G."/>
        </authorList>
    </citation>
    <scope>NUCLEOTIDE SEQUENCE [LARGE SCALE GENOMIC DNA]</scope>
    <source>
        <strain evidence="2 3">Missouri</strain>
    </source>
</reference>
<comment type="caution">
    <text evidence="2">The sequence shown here is derived from an EMBL/GenBank/DDBJ whole genome shotgun (WGS) entry which is preliminary data.</text>
</comment>
<dbReference type="Gene3D" id="1.10.260.40">
    <property type="entry name" value="lambda repressor-like DNA-binding domains"/>
    <property type="match status" value="1"/>
</dbReference>
<evidence type="ECO:0000313" key="3">
    <source>
        <dbReference type="Proteomes" id="UP000029870"/>
    </source>
</evidence>
<dbReference type="PROSITE" id="PS50943">
    <property type="entry name" value="HTH_CROC1"/>
    <property type="match status" value="1"/>
</dbReference>
<feature type="domain" description="HTH cro/C1-type" evidence="1">
    <location>
        <begin position="21"/>
        <end position="49"/>
    </location>
</feature>
<dbReference type="InterPro" id="IPR009057">
    <property type="entry name" value="Homeodomain-like_sf"/>
</dbReference>
<dbReference type="InterPro" id="IPR010982">
    <property type="entry name" value="Lambda_DNA-bd_dom_sf"/>
</dbReference>
<dbReference type="EMBL" id="JRPH02000005">
    <property type="protein sequence ID" value="TLE05809.1"/>
    <property type="molecule type" value="Genomic_DNA"/>
</dbReference>
<dbReference type="CDD" id="cd00093">
    <property type="entry name" value="HTH_XRE"/>
    <property type="match status" value="1"/>
</dbReference>
<proteinExistence type="predicted"/>